<keyword evidence="1" id="KW-1133">Transmembrane helix</keyword>
<reference evidence="2" key="1">
    <citation type="submission" date="2018-05" db="EMBL/GenBank/DDBJ databases">
        <authorList>
            <person name="Lanie J.A."/>
            <person name="Ng W.-L."/>
            <person name="Kazmierczak K.M."/>
            <person name="Andrzejewski T.M."/>
            <person name="Davidsen T.M."/>
            <person name="Wayne K.J."/>
            <person name="Tettelin H."/>
            <person name="Glass J.I."/>
            <person name="Rusch D."/>
            <person name="Podicherti R."/>
            <person name="Tsui H.-C.T."/>
            <person name="Winkler M.E."/>
        </authorList>
    </citation>
    <scope>NUCLEOTIDE SEQUENCE</scope>
</reference>
<organism evidence="2">
    <name type="scientific">marine metagenome</name>
    <dbReference type="NCBI Taxonomy" id="408172"/>
    <lineage>
        <taxon>unclassified sequences</taxon>
        <taxon>metagenomes</taxon>
        <taxon>ecological metagenomes</taxon>
    </lineage>
</organism>
<proteinExistence type="predicted"/>
<gene>
    <name evidence="2" type="ORF">METZ01_LOCUS442834</name>
</gene>
<evidence type="ECO:0008006" key="3">
    <source>
        <dbReference type="Google" id="ProtNLM"/>
    </source>
</evidence>
<feature type="transmembrane region" description="Helical" evidence="1">
    <location>
        <begin position="76"/>
        <end position="97"/>
    </location>
</feature>
<evidence type="ECO:0000256" key="1">
    <source>
        <dbReference type="SAM" id="Phobius"/>
    </source>
</evidence>
<protein>
    <recommendedName>
        <fullName evidence="3">DUF4345 domain-containing protein</fullName>
    </recommendedName>
</protein>
<feature type="transmembrane region" description="Helical" evidence="1">
    <location>
        <begin position="7"/>
        <end position="25"/>
    </location>
</feature>
<dbReference type="EMBL" id="UINC01180662">
    <property type="protein sequence ID" value="SVD89980.1"/>
    <property type="molecule type" value="Genomic_DNA"/>
</dbReference>
<evidence type="ECO:0000313" key="2">
    <source>
        <dbReference type="EMBL" id="SVD89980.1"/>
    </source>
</evidence>
<keyword evidence="1" id="KW-0472">Membrane</keyword>
<keyword evidence="1" id="KW-0812">Transmembrane</keyword>
<accession>A0A382Z3T8</accession>
<feature type="transmembrane region" description="Helical" evidence="1">
    <location>
        <begin position="103"/>
        <end position="122"/>
    </location>
</feature>
<name>A0A382Z3T8_9ZZZZ</name>
<dbReference type="AlphaFoldDB" id="A0A382Z3T8"/>
<feature type="transmembrane region" description="Helical" evidence="1">
    <location>
        <begin position="45"/>
        <end position="64"/>
    </location>
</feature>
<sequence>MNKIFSYKIALTICAVVLAAIFLNMQINTEGVAGREFPNASGDAYNIYRCIGSLMLAIACITFFARKVEDTKSQQLVLMGCAHGFAVMFITLGLMTVTQMANITGGTIVFAVLTALCVYTRVRTKSD</sequence>